<feature type="signal peptide" evidence="1">
    <location>
        <begin position="1"/>
        <end position="33"/>
    </location>
</feature>
<feature type="chain" id="PRO_5016437031" description="D-alanyl-D-alanine carboxypeptidase" evidence="1">
    <location>
        <begin position="34"/>
        <end position="69"/>
    </location>
</feature>
<dbReference type="RefSeq" id="WP_109688812.1">
    <property type="nucleotide sequence ID" value="NZ_QGGL01000007.1"/>
</dbReference>
<dbReference type="EMBL" id="QGGL01000007">
    <property type="protein sequence ID" value="PWK13499.1"/>
    <property type="molecule type" value="Genomic_DNA"/>
</dbReference>
<evidence type="ECO:0000313" key="2">
    <source>
        <dbReference type="EMBL" id="PWK13499.1"/>
    </source>
</evidence>
<comment type="caution">
    <text evidence="2">The sequence shown here is derived from an EMBL/GenBank/DDBJ whole genome shotgun (WGS) entry which is preliminary data.</text>
</comment>
<keyword evidence="3" id="KW-1185">Reference proteome</keyword>
<name>A0A316D949_9BACL</name>
<dbReference type="AlphaFoldDB" id="A0A316D949"/>
<evidence type="ECO:0000313" key="3">
    <source>
        <dbReference type="Proteomes" id="UP000245634"/>
    </source>
</evidence>
<gene>
    <name evidence="2" type="ORF">C7459_107168</name>
</gene>
<evidence type="ECO:0000256" key="1">
    <source>
        <dbReference type="SAM" id="SignalP"/>
    </source>
</evidence>
<proteinExistence type="predicted"/>
<dbReference type="Proteomes" id="UP000245634">
    <property type="component" value="Unassembled WGS sequence"/>
</dbReference>
<organism evidence="2 3">
    <name type="scientific">Tumebacillus permanentifrigoris</name>
    <dbReference type="NCBI Taxonomy" id="378543"/>
    <lineage>
        <taxon>Bacteria</taxon>
        <taxon>Bacillati</taxon>
        <taxon>Bacillota</taxon>
        <taxon>Bacilli</taxon>
        <taxon>Bacillales</taxon>
        <taxon>Alicyclobacillaceae</taxon>
        <taxon>Tumebacillus</taxon>
    </lineage>
</organism>
<accession>A0A316D949</accession>
<sequence>MALKKNWIRTMTATLLALSATGLVFNTPLPATATTTSGLTSTVLDPALLAKATTMLDTDSQKIILTYTS</sequence>
<protein>
    <recommendedName>
        <fullName evidence="4">D-alanyl-D-alanine carboxypeptidase</fullName>
    </recommendedName>
</protein>
<reference evidence="2 3" key="1">
    <citation type="submission" date="2018-05" db="EMBL/GenBank/DDBJ databases">
        <title>Genomic Encyclopedia of Type Strains, Phase IV (KMG-IV): sequencing the most valuable type-strain genomes for metagenomic binning, comparative biology and taxonomic classification.</title>
        <authorList>
            <person name="Goeker M."/>
        </authorList>
    </citation>
    <scope>NUCLEOTIDE SEQUENCE [LARGE SCALE GENOMIC DNA]</scope>
    <source>
        <strain evidence="2 3">DSM 18773</strain>
    </source>
</reference>
<evidence type="ECO:0008006" key="4">
    <source>
        <dbReference type="Google" id="ProtNLM"/>
    </source>
</evidence>
<keyword evidence="1" id="KW-0732">Signal</keyword>